<protein>
    <submittedName>
        <fullName evidence="1">Uncharacterized protein</fullName>
    </submittedName>
</protein>
<dbReference type="EMBL" id="JAOQJU010000011">
    <property type="protein sequence ID" value="MCU6686950.1"/>
    <property type="molecule type" value="Genomic_DNA"/>
</dbReference>
<proteinExistence type="predicted"/>
<name>A0ABT2RNH2_9FIRM</name>
<gene>
    <name evidence="1" type="ORF">OCV99_10390</name>
</gene>
<keyword evidence="2" id="KW-1185">Reference proteome</keyword>
<sequence>MKKWKKSKQKAVLNRMCLLLILASIFVGVISGREIVVEASLSDHACFKAQII</sequence>
<accession>A0ABT2RNH2</accession>
<dbReference type="RefSeq" id="WP_227192672.1">
    <property type="nucleotide sequence ID" value="NZ_JAOQJU010000011.1"/>
</dbReference>
<reference evidence="1 2" key="1">
    <citation type="journal article" date="2021" name="ISME Commun">
        <title>Automated analysis of genomic sequences facilitates high-throughput and comprehensive description of bacteria.</title>
        <authorList>
            <person name="Hitch T.C.A."/>
        </authorList>
    </citation>
    <scope>NUCLEOTIDE SEQUENCE [LARGE SCALE GENOMIC DNA]</scope>
    <source>
        <strain evidence="1 2">Sanger_03</strain>
    </source>
</reference>
<comment type="caution">
    <text evidence="1">The sequence shown here is derived from an EMBL/GenBank/DDBJ whole genome shotgun (WGS) entry which is preliminary data.</text>
</comment>
<organism evidence="1 2">
    <name type="scientific">Dorea acetigenes</name>
    <dbReference type="NCBI Taxonomy" id="2981787"/>
    <lineage>
        <taxon>Bacteria</taxon>
        <taxon>Bacillati</taxon>
        <taxon>Bacillota</taxon>
        <taxon>Clostridia</taxon>
        <taxon>Lachnospirales</taxon>
        <taxon>Lachnospiraceae</taxon>
        <taxon>Dorea</taxon>
    </lineage>
</organism>
<dbReference type="Proteomes" id="UP001652431">
    <property type="component" value="Unassembled WGS sequence"/>
</dbReference>
<evidence type="ECO:0000313" key="2">
    <source>
        <dbReference type="Proteomes" id="UP001652431"/>
    </source>
</evidence>
<evidence type="ECO:0000313" key="1">
    <source>
        <dbReference type="EMBL" id="MCU6686950.1"/>
    </source>
</evidence>